<sequence length="246" mass="26930">MGVHTPIRCFAMSSGNAFVRVLEEDPELAADLDPTSLQLATRHAIAAVEVIAPGVWEPVRPADGGNGHLGVLVLDGLLMRDVTFARAACTELLGRGDLLRPWDWEREVMTVRPQVVWTALQPVRLAVLDRRITAIIGRWPELVSAVTARAVRRASELATTQATSHLTRVDARLELLFWGLADRWGRVGPGGVVLELPLTHQVLGRLIGAQRPSVTTALSDLTRRRVIERRDDGAWILHGDPPGLAN</sequence>
<dbReference type="EMBL" id="CP001854">
    <property type="protein sequence ID" value="ADB52977.1"/>
    <property type="molecule type" value="Genomic_DNA"/>
</dbReference>
<dbReference type="eggNOG" id="COG0664">
    <property type="taxonomic scope" value="Bacteria"/>
</dbReference>
<evidence type="ECO:0000259" key="1">
    <source>
        <dbReference type="PROSITE" id="PS51063"/>
    </source>
</evidence>
<dbReference type="Gene3D" id="2.60.120.10">
    <property type="entry name" value="Jelly Rolls"/>
    <property type="match status" value="1"/>
</dbReference>
<dbReference type="SUPFAM" id="SSF46785">
    <property type="entry name" value="Winged helix' DNA-binding domain"/>
    <property type="match status" value="1"/>
</dbReference>
<accession>D3F8Y2</accession>
<dbReference type="KEGG" id="cwo:Cwoe_4564"/>
<evidence type="ECO:0000313" key="2">
    <source>
        <dbReference type="EMBL" id="ADB52977.1"/>
    </source>
</evidence>
<dbReference type="InterPro" id="IPR036390">
    <property type="entry name" value="WH_DNA-bd_sf"/>
</dbReference>
<evidence type="ECO:0000313" key="3">
    <source>
        <dbReference type="Proteomes" id="UP000008229"/>
    </source>
</evidence>
<protein>
    <submittedName>
        <fullName evidence="2">Putative transcriptional regulator, Crp/Fnr family</fullName>
    </submittedName>
</protein>
<keyword evidence="3" id="KW-1185">Reference proteome</keyword>
<feature type="domain" description="HTH crp-type" evidence="1">
    <location>
        <begin position="167"/>
        <end position="240"/>
    </location>
</feature>
<dbReference type="InterPro" id="IPR012318">
    <property type="entry name" value="HTH_CRP"/>
</dbReference>
<dbReference type="SMART" id="SM00419">
    <property type="entry name" value="HTH_CRP"/>
    <property type="match status" value="1"/>
</dbReference>
<reference evidence="3" key="2">
    <citation type="submission" date="2010-01" db="EMBL/GenBank/DDBJ databases">
        <title>The complete genome of Conexibacter woesei DSM 14684.</title>
        <authorList>
            <consortium name="US DOE Joint Genome Institute (JGI-PGF)"/>
            <person name="Lucas S."/>
            <person name="Copeland A."/>
            <person name="Lapidus A."/>
            <person name="Glavina del Rio T."/>
            <person name="Dalin E."/>
            <person name="Tice H."/>
            <person name="Bruce D."/>
            <person name="Goodwin L."/>
            <person name="Pitluck S."/>
            <person name="Kyrpides N."/>
            <person name="Mavromatis K."/>
            <person name="Ivanova N."/>
            <person name="Mikhailova N."/>
            <person name="Chertkov O."/>
            <person name="Brettin T."/>
            <person name="Detter J.C."/>
            <person name="Han C."/>
            <person name="Larimer F."/>
            <person name="Land M."/>
            <person name="Hauser L."/>
            <person name="Markowitz V."/>
            <person name="Cheng J.-F."/>
            <person name="Hugenholtz P."/>
            <person name="Woyke T."/>
            <person name="Wu D."/>
            <person name="Pukall R."/>
            <person name="Steenblock K."/>
            <person name="Schneider S."/>
            <person name="Klenk H.-P."/>
            <person name="Eisen J.A."/>
        </authorList>
    </citation>
    <scope>NUCLEOTIDE SEQUENCE [LARGE SCALE GENOMIC DNA]</scope>
    <source>
        <strain evidence="3">DSM 14684 / CIP 108061 / JCM 11494 / NBRC 100937 / ID131577</strain>
    </source>
</reference>
<dbReference type="Proteomes" id="UP000008229">
    <property type="component" value="Chromosome"/>
</dbReference>
<proteinExistence type="predicted"/>
<dbReference type="GO" id="GO:0003677">
    <property type="term" value="F:DNA binding"/>
    <property type="evidence" value="ECO:0007669"/>
    <property type="project" value="InterPro"/>
</dbReference>
<dbReference type="AlphaFoldDB" id="D3F8Y2"/>
<gene>
    <name evidence="2" type="ordered locus">Cwoe_4564</name>
</gene>
<dbReference type="Pfam" id="PF13545">
    <property type="entry name" value="HTH_Crp_2"/>
    <property type="match status" value="1"/>
</dbReference>
<organism evidence="2 3">
    <name type="scientific">Conexibacter woesei (strain DSM 14684 / CCUG 47730 / CIP 108061 / JCM 11494 / NBRC 100937 / ID131577)</name>
    <dbReference type="NCBI Taxonomy" id="469383"/>
    <lineage>
        <taxon>Bacteria</taxon>
        <taxon>Bacillati</taxon>
        <taxon>Actinomycetota</taxon>
        <taxon>Thermoleophilia</taxon>
        <taxon>Solirubrobacterales</taxon>
        <taxon>Conexibacteraceae</taxon>
        <taxon>Conexibacter</taxon>
    </lineage>
</organism>
<dbReference type="InterPro" id="IPR014710">
    <property type="entry name" value="RmlC-like_jellyroll"/>
</dbReference>
<dbReference type="PROSITE" id="PS51063">
    <property type="entry name" value="HTH_CRP_2"/>
    <property type="match status" value="1"/>
</dbReference>
<name>D3F8Y2_CONWI</name>
<dbReference type="HOGENOM" id="CLU_1114333_0_0_11"/>
<reference evidence="2 3" key="1">
    <citation type="journal article" date="2010" name="Stand. Genomic Sci.">
        <title>Complete genome sequence of Conexibacter woesei type strain (ID131577).</title>
        <authorList>
            <person name="Pukall R."/>
            <person name="Lapidus A."/>
            <person name="Glavina Del Rio T."/>
            <person name="Copeland A."/>
            <person name="Tice H."/>
            <person name="Cheng J.-F."/>
            <person name="Lucas S."/>
            <person name="Chen F."/>
            <person name="Nolan M."/>
            <person name="Bruce D."/>
            <person name="Goodwin L."/>
            <person name="Pitluck S."/>
            <person name="Mavromatis K."/>
            <person name="Ivanova N."/>
            <person name="Ovchinnikova G."/>
            <person name="Pati A."/>
            <person name="Chen A."/>
            <person name="Palaniappan K."/>
            <person name="Land M."/>
            <person name="Hauser L."/>
            <person name="Chang Y.-J."/>
            <person name="Jeffries C.D."/>
            <person name="Chain P."/>
            <person name="Meincke L."/>
            <person name="Sims D."/>
            <person name="Brettin T."/>
            <person name="Detter J.C."/>
            <person name="Rohde M."/>
            <person name="Goeker M."/>
            <person name="Bristow J."/>
            <person name="Eisen J.A."/>
            <person name="Markowitz V."/>
            <person name="Kyrpides N.C."/>
            <person name="Klenk H.-P."/>
            <person name="Hugenholtz P."/>
        </authorList>
    </citation>
    <scope>NUCLEOTIDE SEQUENCE [LARGE SCALE GENOMIC DNA]</scope>
    <source>
        <strain evidence="3">DSM 14684 / CIP 108061 / JCM 11494 / NBRC 100937 / ID131577</strain>
    </source>
</reference>
<dbReference type="STRING" id="469383.Cwoe_4564"/>
<dbReference type="GO" id="GO:0006355">
    <property type="term" value="P:regulation of DNA-templated transcription"/>
    <property type="evidence" value="ECO:0007669"/>
    <property type="project" value="InterPro"/>
</dbReference>